<proteinExistence type="predicted"/>
<feature type="non-terminal residue" evidence="6">
    <location>
        <position position="1"/>
    </location>
</feature>
<protein>
    <submittedName>
        <fullName evidence="6">FabD/lysophospholipase-like protein</fullName>
    </submittedName>
</protein>
<dbReference type="InterPro" id="IPR002641">
    <property type="entry name" value="PNPLA_dom"/>
</dbReference>
<name>A0A6A6Q9I3_9PEZI</name>
<evidence type="ECO:0000256" key="3">
    <source>
        <dbReference type="ARBA" id="ARBA00023098"/>
    </source>
</evidence>
<dbReference type="AlphaFoldDB" id="A0A6A6Q9I3"/>
<dbReference type="PROSITE" id="PS51635">
    <property type="entry name" value="PNPLA"/>
    <property type="match status" value="1"/>
</dbReference>
<feature type="domain" description="PNPLA" evidence="5">
    <location>
        <begin position="1"/>
        <end position="257"/>
    </location>
</feature>
<dbReference type="InterPro" id="IPR016035">
    <property type="entry name" value="Acyl_Trfase/lysoPLipase"/>
</dbReference>
<dbReference type="GO" id="GO:0047499">
    <property type="term" value="F:calcium-independent phospholipase A2 activity"/>
    <property type="evidence" value="ECO:0007669"/>
    <property type="project" value="TreeGrafter"/>
</dbReference>
<evidence type="ECO:0000256" key="1">
    <source>
        <dbReference type="ARBA" id="ARBA00022801"/>
    </source>
</evidence>
<feature type="active site" description="Proton acceptor" evidence="4">
    <location>
        <position position="244"/>
    </location>
</feature>
<feature type="short sequence motif" description="DGA/G" evidence="4">
    <location>
        <begin position="244"/>
        <end position="246"/>
    </location>
</feature>
<dbReference type="GO" id="GO:0016020">
    <property type="term" value="C:membrane"/>
    <property type="evidence" value="ECO:0007669"/>
    <property type="project" value="TreeGrafter"/>
</dbReference>
<gene>
    <name evidence="6" type="ORF">BU16DRAFT_600965</name>
</gene>
<dbReference type="EMBL" id="MU004202">
    <property type="protein sequence ID" value="KAF2488674.1"/>
    <property type="molecule type" value="Genomic_DNA"/>
</dbReference>
<keyword evidence="1 4" id="KW-0378">Hydrolase</keyword>
<dbReference type="GO" id="GO:0019369">
    <property type="term" value="P:arachidonate metabolic process"/>
    <property type="evidence" value="ECO:0007669"/>
    <property type="project" value="TreeGrafter"/>
</dbReference>
<dbReference type="GO" id="GO:0046486">
    <property type="term" value="P:glycerolipid metabolic process"/>
    <property type="evidence" value="ECO:0007669"/>
    <property type="project" value="UniProtKB-ARBA"/>
</dbReference>
<dbReference type="GO" id="GO:0016042">
    <property type="term" value="P:lipid catabolic process"/>
    <property type="evidence" value="ECO:0007669"/>
    <property type="project" value="UniProtKB-UniRule"/>
</dbReference>
<dbReference type="PANTHER" id="PTHR24185:SF1">
    <property type="entry name" value="CALCIUM-INDEPENDENT PHOSPHOLIPASE A2-GAMMA"/>
    <property type="match status" value="1"/>
</dbReference>
<evidence type="ECO:0000256" key="2">
    <source>
        <dbReference type="ARBA" id="ARBA00022963"/>
    </source>
</evidence>
<dbReference type="OrthoDB" id="3693744at2759"/>
<dbReference type="SUPFAM" id="SSF52151">
    <property type="entry name" value="FabD/lysophospholipase-like"/>
    <property type="match status" value="1"/>
</dbReference>
<keyword evidence="2 4" id="KW-0442">Lipid degradation</keyword>
<keyword evidence="3 4" id="KW-0443">Lipid metabolism</keyword>
<accession>A0A6A6Q9I3</accession>
<evidence type="ECO:0000259" key="5">
    <source>
        <dbReference type="PROSITE" id="PS51635"/>
    </source>
</evidence>
<evidence type="ECO:0000313" key="6">
    <source>
        <dbReference type="EMBL" id="KAF2488674.1"/>
    </source>
</evidence>
<dbReference type="Proteomes" id="UP000799750">
    <property type="component" value="Unassembled WGS sequence"/>
</dbReference>
<feature type="short sequence motif" description="GXSXG" evidence="4">
    <location>
        <begin position="55"/>
        <end position="59"/>
    </location>
</feature>
<dbReference type="Pfam" id="PF01734">
    <property type="entry name" value="Patatin"/>
    <property type="match status" value="1"/>
</dbReference>
<evidence type="ECO:0000313" key="7">
    <source>
        <dbReference type="Proteomes" id="UP000799750"/>
    </source>
</evidence>
<comment type="caution">
    <text evidence="4">Lacks conserved residue(s) required for the propagation of feature annotation.</text>
</comment>
<sequence length="465" mass="52893">DGGGVRSYSSVLIIQELINEIARYEDIFEKEFTFYPRKFDPRSLRPCHYFDKMYGTSTGGILAIALSRLRMTVPETIGAFRRLVTAMFTNSRSAIPLATKYNHRPFENTLEEMVQFYCKQHRSGTCNRTEQFPWESAEDHDTDPLCQTFACRGRYDLHTLSMMLTSCRICLTSDAPATGISEAYLLRTYDHTYFQAPSWVTQYNSGVADMSIGQVARATTATPFYFKPVQAFIGDPPVLTTLKDGGIRENNPSACAWMENASFHGNDARPSVLLSIGAGKFKPQSEGGSSSRTQQYAKRFAGFISVFLQAVEGEERHKVMRTLAGGDHTWYKRLNVTTGLENIKLDTWESGLWEPLGSDGRSKNYRGGKTMNRIQIATEAYLNDDAHLNEDAIGEISPREMLKQTAEKLVRSRRAREFEAMTEGGEKRERWETYMGKHLAGERDFFQEYLAQWDYALLGRKEQHD</sequence>
<reference evidence="6" key="1">
    <citation type="journal article" date="2020" name="Stud. Mycol.">
        <title>101 Dothideomycetes genomes: a test case for predicting lifestyles and emergence of pathogens.</title>
        <authorList>
            <person name="Haridas S."/>
            <person name="Albert R."/>
            <person name="Binder M."/>
            <person name="Bloem J."/>
            <person name="Labutti K."/>
            <person name="Salamov A."/>
            <person name="Andreopoulos B."/>
            <person name="Baker S."/>
            <person name="Barry K."/>
            <person name="Bills G."/>
            <person name="Bluhm B."/>
            <person name="Cannon C."/>
            <person name="Castanera R."/>
            <person name="Culley D."/>
            <person name="Daum C."/>
            <person name="Ezra D."/>
            <person name="Gonzalez J."/>
            <person name="Henrissat B."/>
            <person name="Kuo A."/>
            <person name="Liang C."/>
            <person name="Lipzen A."/>
            <person name="Lutzoni F."/>
            <person name="Magnuson J."/>
            <person name="Mondo S."/>
            <person name="Nolan M."/>
            <person name="Ohm R."/>
            <person name="Pangilinan J."/>
            <person name="Park H.-J."/>
            <person name="Ramirez L."/>
            <person name="Alfaro M."/>
            <person name="Sun H."/>
            <person name="Tritt A."/>
            <person name="Yoshinaga Y."/>
            <person name="Zwiers L.-H."/>
            <person name="Turgeon B."/>
            <person name="Goodwin S."/>
            <person name="Spatafora J."/>
            <person name="Crous P."/>
            <person name="Grigoriev I."/>
        </authorList>
    </citation>
    <scope>NUCLEOTIDE SEQUENCE</scope>
    <source>
        <strain evidence="6">CBS 269.34</strain>
    </source>
</reference>
<evidence type="ECO:0000256" key="4">
    <source>
        <dbReference type="PROSITE-ProRule" id="PRU01161"/>
    </source>
</evidence>
<dbReference type="PANTHER" id="PTHR24185">
    <property type="entry name" value="CALCIUM-INDEPENDENT PHOSPHOLIPASE A2-GAMMA"/>
    <property type="match status" value="1"/>
</dbReference>
<keyword evidence="7" id="KW-1185">Reference proteome</keyword>
<feature type="active site" description="Nucleophile" evidence="4">
    <location>
        <position position="57"/>
    </location>
</feature>
<dbReference type="Gene3D" id="3.40.1090.10">
    <property type="entry name" value="Cytosolic phospholipase A2 catalytic domain"/>
    <property type="match status" value="1"/>
</dbReference>
<organism evidence="6 7">
    <name type="scientific">Lophium mytilinum</name>
    <dbReference type="NCBI Taxonomy" id="390894"/>
    <lineage>
        <taxon>Eukaryota</taxon>
        <taxon>Fungi</taxon>
        <taxon>Dikarya</taxon>
        <taxon>Ascomycota</taxon>
        <taxon>Pezizomycotina</taxon>
        <taxon>Dothideomycetes</taxon>
        <taxon>Pleosporomycetidae</taxon>
        <taxon>Mytilinidiales</taxon>
        <taxon>Mytilinidiaceae</taxon>
        <taxon>Lophium</taxon>
    </lineage>
</organism>